<dbReference type="GO" id="GO:0006508">
    <property type="term" value="P:proteolysis"/>
    <property type="evidence" value="ECO:0007669"/>
    <property type="project" value="UniProtKB-KW"/>
</dbReference>
<evidence type="ECO:0000256" key="3">
    <source>
        <dbReference type="ARBA" id="ARBA00022723"/>
    </source>
</evidence>
<dbReference type="Pfam" id="PF01447">
    <property type="entry name" value="Peptidase_M4"/>
    <property type="match status" value="1"/>
</dbReference>
<evidence type="ECO:0000313" key="12">
    <source>
        <dbReference type="Proteomes" id="UP000028643"/>
    </source>
</evidence>
<dbReference type="CDD" id="cd09597">
    <property type="entry name" value="M4_TLP"/>
    <property type="match status" value="1"/>
</dbReference>
<comment type="caution">
    <text evidence="11">The sequence shown here is derived from an EMBL/GenBank/DDBJ whole genome shotgun (WGS) entry which is preliminary data.</text>
</comment>
<evidence type="ECO:0000256" key="4">
    <source>
        <dbReference type="ARBA" id="ARBA00022801"/>
    </source>
</evidence>
<evidence type="ECO:0000313" key="11">
    <source>
        <dbReference type="EMBL" id="KFE49102.1"/>
    </source>
</evidence>
<dbReference type="Pfam" id="PF02868">
    <property type="entry name" value="Peptidase_M4_C"/>
    <property type="match status" value="1"/>
</dbReference>
<evidence type="ECO:0000256" key="2">
    <source>
        <dbReference type="ARBA" id="ARBA00022670"/>
    </source>
</evidence>
<keyword evidence="3" id="KW-0479">Metal-binding</keyword>
<gene>
    <name evidence="11" type="ORF">IV02_20870</name>
</gene>
<evidence type="ECO:0000256" key="6">
    <source>
        <dbReference type="ARBA" id="ARBA00023049"/>
    </source>
</evidence>
<dbReference type="EC" id="3.4.24.-" evidence="8"/>
<dbReference type="InterPro" id="IPR001570">
    <property type="entry name" value="Peptidase_M4_C_domain"/>
</dbReference>
<sequence>MCTRHSIHCFIPPYILEHMAQSPQERVRALAITNLASGAAFVAFRTSAQAMPTLLAQKSPDGKKNRLIYDAKGTNSLPGTLARAENQKATGDAAVDEAYDGSGDVYDFYEQLFQRNSLDGNGMTLISTAHVAEVDFQGEFVPMNNAFWNGQQMAYGDGDGIVFKRFTGSLEVIGHELTHGVQSFTSNLTYQGQSGALNEHFADVFGVLIRQWKEGTAVEEASWVVGKELLVPAPTRRGIRDMEYPGTAYANDPELGDDPQPATMAGLYTGPKDNGGVHINSGIPNRAFVLTAKALGGNAWEVAGRIWYETMLQLHSSSQFDDCARITVQVAGHKRYGAAAKKAVKAAWKKVGIAV</sequence>
<evidence type="ECO:0000256" key="1">
    <source>
        <dbReference type="ARBA" id="ARBA00009388"/>
    </source>
</evidence>
<dbReference type="InterPro" id="IPR052759">
    <property type="entry name" value="Metalloprotease_M4"/>
</dbReference>
<dbReference type="Gene3D" id="1.10.390.10">
    <property type="entry name" value="Neutral Protease Domain 2"/>
    <property type="match status" value="1"/>
</dbReference>
<keyword evidence="2 8" id="KW-0645">Protease</keyword>
<dbReference type="InterPro" id="IPR023612">
    <property type="entry name" value="Peptidase_M4"/>
</dbReference>
<keyword evidence="6 8" id="KW-0482">Metalloprotease</keyword>
<dbReference type="MEROPS" id="M04.027"/>
<comment type="function">
    <text evidence="8">Extracellular zinc metalloprotease.</text>
</comment>
<keyword evidence="5 8" id="KW-0862">Zinc</keyword>
<dbReference type="Proteomes" id="UP000028643">
    <property type="component" value="Unassembled WGS sequence"/>
</dbReference>
<dbReference type="PANTHER" id="PTHR43579:SF1">
    <property type="entry name" value="NEUTRAL METALLOPROTEINASE"/>
    <property type="match status" value="1"/>
</dbReference>
<evidence type="ECO:0000259" key="9">
    <source>
        <dbReference type="Pfam" id="PF01447"/>
    </source>
</evidence>
<evidence type="ECO:0000256" key="7">
    <source>
        <dbReference type="PIRSR" id="PIRSR623612-1"/>
    </source>
</evidence>
<evidence type="ECO:0000256" key="5">
    <source>
        <dbReference type="ARBA" id="ARBA00022833"/>
    </source>
</evidence>
<comment type="similarity">
    <text evidence="1 8">Belongs to the peptidase M4 family.</text>
</comment>
<evidence type="ECO:0000256" key="8">
    <source>
        <dbReference type="RuleBase" id="RU366073"/>
    </source>
</evidence>
<feature type="active site" evidence="7">
    <location>
        <position position="176"/>
    </location>
</feature>
<dbReference type="GO" id="GO:0005576">
    <property type="term" value="C:extracellular region"/>
    <property type="evidence" value="ECO:0007669"/>
    <property type="project" value="UniProtKB-SubCell"/>
</dbReference>
<comment type="cofactor">
    <cofactor evidence="8">
        <name>Zn(2+)</name>
        <dbReference type="ChEBI" id="CHEBI:29105"/>
    </cofactor>
</comment>
<dbReference type="Gene3D" id="3.10.170.10">
    <property type="match status" value="1"/>
</dbReference>
<feature type="domain" description="Peptidase M4" evidence="9">
    <location>
        <begin position="67"/>
        <end position="181"/>
    </location>
</feature>
<comment type="subcellular location">
    <subcellularLocation>
        <location evidence="8">Secreted</location>
    </subcellularLocation>
</comment>
<keyword evidence="4 8" id="KW-0378">Hydrolase</keyword>
<dbReference type="EMBL" id="JPQT01000119">
    <property type="protein sequence ID" value="KFE49102.1"/>
    <property type="molecule type" value="Genomic_DNA"/>
</dbReference>
<dbReference type="PATRIC" id="fig|317.174.peg.4267"/>
<dbReference type="RefSeq" id="WP_044901186.1">
    <property type="nucleotide sequence ID" value="NZ_JPQT01000119.1"/>
</dbReference>
<feature type="domain" description="Peptidase M4 C-terminal" evidence="10">
    <location>
        <begin position="186"/>
        <end position="353"/>
    </location>
</feature>
<reference evidence="11 12" key="1">
    <citation type="submission" date="2014-07" db="EMBL/GenBank/DDBJ databases">
        <title>Draft Genome Sequences of Environmental Pseudomonas syringae strains.</title>
        <authorList>
            <person name="Baltrus D.A."/>
            <person name="Berge O."/>
            <person name="Morris C."/>
        </authorList>
    </citation>
    <scope>NUCLEOTIDE SEQUENCE [LARGE SCALE GENOMIC DNA]</scope>
    <source>
        <strain evidence="11 12">CEB003</strain>
    </source>
</reference>
<dbReference type="InterPro" id="IPR013856">
    <property type="entry name" value="Peptidase_M4_domain"/>
</dbReference>
<dbReference type="InterPro" id="IPR027268">
    <property type="entry name" value="Peptidase_M4/M1_CTD_sf"/>
</dbReference>
<name>A0A085V0Y9_PSESX</name>
<proteinExistence type="inferred from homology"/>
<organism evidence="11 12">
    <name type="scientific">Pseudomonas syringae</name>
    <dbReference type="NCBI Taxonomy" id="317"/>
    <lineage>
        <taxon>Bacteria</taxon>
        <taxon>Pseudomonadati</taxon>
        <taxon>Pseudomonadota</taxon>
        <taxon>Gammaproteobacteria</taxon>
        <taxon>Pseudomonadales</taxon>
        <taxon>Pseudomonadaceae</taxon>
        <taxon>Pseudomonas</taxon>
    </lineage>
</organism>
<dbReference type="SUPFAM" id="SSF55486">
    <property type="entry name" value="Metalloproteases ('zincins'), catalytic domain"/>
    <property type="match status" value="1"/>
</dbReference>
<evidence type="ECO:0000259" key="10">
    <source>
        <dbReference type="Pfam" id="PF02868"/>
    </source>
</evidence>
<dbReference type="PANTHER" id="PTHR43579">
    <property type="match status" value="1"/>
</dbReference>
<keyword evidence="8" id="KW-0964">Secreted</keyword>
<protein>
    <recommendedName>
        <fullName evidence="8">Neutral metalloproteinase</fullName>
        <ecNumber evidence="8">3.4.24.-</ecNumber>
    </recommendedName>
</protein>
<dbReference type="GO" id="GO:0004222">
    <property type="term" value="F:metalloendopeptidase activity"/>
    <property type="evidence" value="ECO:0007669"/>
    <property type="project" value="UniProtKB-UniRule"/>
</dbReference>
<accession>A0A085V0Y9</accession>
<dbReference type="PRINTS" id="PR00730">
    <property type="entry name" value="THERMOLYSIN"/>
</dbReference>
<dbReference type="AlphaFoldDB" id="A0A085V0Y9"/>
<feature type="active site" description="Proton donor" evidence="7">
    <location>
        <position position="278"/>
    </location>
</feature>
<dbReference type="GO" id="GO:0046872">
    <property type="term" value="F:metal ion binding"/>
    <property type="evidence" value="ECO:0007669"/>
    <property type="project" value="UniProtKB-UniRule"/>
</dbReference>